<dbReference type="EMBL" id="KF900396">
    <property type="protein sequence ID" value="AIE93528.1"/>
    <property type="molecule type" value="Genomic_DNA"/>
</dbReference>
<keyword evidence="2" id="KW-0132">Cell division</keyword>
<accession>A0A075FQM4</accession>
<keyword evidence="1" id="KW-0963">Cytoplasm</keyword>
<dbReference type="SUPFAM" id="SSF46785">
    <property type="entry name" value="Winged helix' DNA-binding domain"/>
    <property type="match status" value="1"/>
</dbReference>
<protein>
    <submittedName>
        <fullName evidence="5">Transcriptional regulator containing HTH domain (ScpB)</fullName>
    </submittedName>
</protein>
<evidence type="ECO:0000256" key="3">
    <source>
        <dbReference type="ARBA" id="ARBA00022829"/>
    </source>
</evidence>
<dbReference type="PANTHER" id="PTHR34298:SF2">
    <property type="entry name" value="SEGREGATION AND CONDENSATION PROTEIN B"/>
    <property type="match status" value="1"/>
</dbReference>
<evidence type="ECO:0000256" key="2">
    <source>
        <dbReference type="ARBA" id="ARBA00022618"/>
    </source>
</evidence>
<gene>
    <name evidence="5" type="primary">scpB</name>
</gene>
<dbReference type="GO" id="GO:0051301">
    <property type="term" value="P:cell division"/>
    <property type="evidence" value="ECO:0007669"/>
    <property type="project" value="UniProtKB-KW"/>
</dbReference>
<reference evidence="5" key="1">
    <citation type="journal article" date="2014" name="Genome Biol. Evol.">
        <title>Pangenome evidence for extensive interdomain horizontal transfer affecting lineage core and shell genes in uncultured planktonic thaumarchaeota and euryarchaeota.</title>
        <authorList>
            <person name="Deschamps P."/>
            <person name="Zivanovic Y."/>
            <person name="Moreira D."/>
            <person name="Rodriguez-Valera F."/>
            <person name="Lopez-Garcia P."/>
        </authorList>
    </citation>
    <scope>NUCLEOTIDE SEQUENCE</scope>
</reference>
<proteinExistence type="predicted"/>
<dbReference type="GO" id="GO:0051304">
    <property type="term" value="P:chromosome separation"/>
    <property type="evidence" value="ECO:0007669"/>
    <property type="project" value="InterPro"/>
</dbReference>
<dbReference type="PANTHER" id="PTHR34298">
    <property type="entry name" value="SEGREGATION AND CONDENSATION PROTEIN B"/>
    <property type="match status" value="1"/>
</dbReference>
<organism evidence="5">
    <name type="scientific">uncultured marine thaumarchaeote AD1000_38_A02</name>
    <dbReference type="NCBI Taxonomy" id="1455911"/>
    <lineage>
        <taxon>Archaea</taxon>
        <taxon>Nitrososphaerota</taxon>
        <taxon>environmental samples</taxon>
    </lineage>
</organism>
<sequence>MTNSTTSSISNDKLLQAKIEAALYAAGRPLSKFELAKAAGITSTLKSSNIARHLMSKINSTFEAIQMFELEGERFVIQLKSDFTTSARKFSSRPLLSTAELKTLSFIVYFQPISGKDLADRRGPNSYQHVRTLKQLGFIKSEPSGRTKIFSTTSRLAEYFGIANDPAILKQQLVKYGFKPKKAQVIQPSPNKP</sequence>
<keyword evidence="3" id="KW-0159">Chromosome partition</keyword>
<dbReference type="InterPro" id="IPR005234">
    <property type="entry name" value="ScpB_csome_segregation"/>
</dbReference>
<dbReference type="AlphaFoldDB" id="A0A075FQM4"/>
<evidence type="ECO:0000256" key="4">
    <source>
        <dbReference type="ARBA" id="ARBA00023306"/>
    </source>
</evidence>
<dbReference type="InterPro" id="IPR036390">
    <property type="entry name" value="WH_DNA-bd_sf"/>
</dbReference>
<dbReference type="Pfam" id="PF04079">
    <property type="entry name" value="SMC_ScpB"/>
    <property type="match status" value="1"/>
</dbReference>
<dbReference type="InterPro" id="IPR036388">
    <property type="entry name" value="WH-like_DNA-bd_sf"/>
</dbReference>
<keyword evidence="4" id="KW-0131">Cell cycle</keyword>
<dbReference type="Gene3D" id="1.10.10.10">
    <property type="entry name" value="Winged helix-like DNA-binding domain superfamily/Winged helix DNA-binding domain"/>
    <property type="match status" value="2"/>
</dbReference>
<evidence type="ECO:0000313" key="5">
    <source>
        <dbReference type="EMBL" id="AIE93528.1"/>
    </source>
</evidence>
<evidence type="ECO:0000256" key="1">
    <source>
        <dbReference type="ARBA" id="ARBA00022490"/>
    </source>
</evidence>
<name>A0A075FQM4_9ARCH</name>